<name>A0ABX3Z0S6_9STAP</name>
<reference evidence="1 2" key="1">
    <citation type="submission" date="2017-04" db="EMBL/GenBank/DDBJ databases">
        <title>Staphylococcus agnetis, a potential pathogen in the broiler production.</title>
        <authorList>
            <person name="Poulsen L."/>
        </authorList>
    </citation>
    <scope>NUCLEOTIDE SEQUENCE [LARGE SCALE GENOMIC DNA]</scope>
    <source>
        <strain evidence="1 2">723_310714_2_2_spleen</strain>
    </source>
</reference>
<evidence type="ECO:0000313" key="2">
    <source>
        <dbReference type="Proteomes" id="UP000195208"/>
    </source>
</evidence>
<sequence length="84" mass="10106">MNCYELSVSNYGLLDRRLIFQKQIKNEHQAYNIIGNYLRAFERFEEVSEQQKLNEIKFQYLVKNNKTGLWNCIGFNFASYEVEI</sequence>
<organism evidence="1 2">
    <name type="scientific">Staphylococcus agnetis</name>
    <dbReference type="NCBI Taxonomy" id="985762"/>
    <lineage>
        <taxon>Bacteria</taxon>
        <taxon>Bacillati</taxon>
        <taxon>Bacillota</taxon>
        <taxon>Bacilli</taxon>
        <taxon>Bacillales</taxon>
        <taxon>Staphylococcaceae</taxon>
        <taxon>Staphylococcus</taxon>
    </lineage>
</organism>
<accession>A0ABX3Z0S6</accession>
<comment type="caution">
    <text evidence="1">The sequence shown here is derived from an EMBL/GenBank/DDBJ whole genome shotgun (WGS) entry which is preliminary data.</text>
</comment>
<protein>
    <submittedName>
        <fullName evidence="1">Uncharacterized protein</fullName>
    </submittedName>
</protein>
<proteinExistence type="predicted"/>
<dbReference type="EMBL" id="NEFX01000018">
    <property type="protein sequence ID" value="OTW30498.1"/>
    <property type="molecule type" value="Genomic_DNA"/>
</dbReference>
<dbReference type="RefSeq" id="WP_085622045.1">
    <property type="nucleotide sequence ID" value="NZ_JAPTFZ010000006.1"/>
</dbReference>
<gene>
    <name evidence="1" type="ORF">B9M88_09525</name>
</gene>
<keyword evidence="2" id="KW-1185">Reference proteome</keyword>
<evidence type="ECO:0000313" key="1">
    <source>
        <dbReference type="EMBL" id="OTW30498.1"/>
    </source>
</evidence>
<dbReference type="Proteomes" id="UP000195208">
    <property type="component" value="Unassembled WGS sequence"/>
</dbReference>